<dbReference type="AlphaFoldDB" id="A0A0F7JWX1"/>
<accession>A0A0F7JWX1</accession>
<evidence type="ECO:0000313" key="2">
    <source>
        <dbReference type="Proteomes" id="UP000034410"/>
    </source>
</evidence>
<dbReference type="Proteomes" id="UP000034410">
    <property type="component" value="Chromosome"/>
</dbReference>
<dbReference type="PATRIC" id="fig|1543721.4.peg.2585"/>
<protein>
    <recommendedName>
        <fullName evidence="3">DUF2357 domain-containing protein</fullName>
    </recommendedName>
</protein>
<evidence type="ECO:0008006" key="3">
    <source>
        <dbReference type="Google" id="ProtNLM"/>
    </source>
</evidence>
<keyword evidence="2" id="KW-1185">Reference proteome</keyword>
<proteinExistence type="predicted"/>
<dbReference type="RefSeq" id="WP_046859965.1">
    <property type="nucleotide sequence ID" value="NZ_CP011412.1"/>
</dbReference>
<name>A0A0F7JWX1_9GAMM</name>
<evidence type="ECO:0000313" key="1">
    <source>
        <dbReference type="EMBL" id="AKH21036.1"/>
    </source>
</evidence>
<reference evidence="1 2" key="1">
    <citation type="journal article" date="2015" name="Genome Announc.">
        <title>Complete Genome Sequence of Sedimenticola thiotaurini Strain SIP-G1, a Polyphosphate- and Polyhydroxyalkanoate-Accumulating Sulfur-Oxidizing Gammaproteobacterium Isolated from Salt Marsh Sediments.</title>
        <authorList>
            <person name="Flood B.E."/>
            <person name="Jones D.S."/>
            <person name="Bailey J.V."/>
        </authorList>
    </citation>
    <scope>NUCLEOTIDE SEQUENCE [LARGE SCALE GENOMIC DNA]</scope>
    <source>
        <strain evidence="1 2">SIP-G1</strain>
    </source>
</reference>
<gene>
    <name evidence="1" type="ORF">AAY24_12500</name>
</gene>
<sequence>MNTQLELFCSRQGVLTPVGLLTPGCTLGGLEEKQQYLIRVNTPDARLFVDDAPVAMDAHRQYWCWSPGFYAGEVVVELELPDRHEPIRYRVDVAPSSSKSGRAQYVEYISQVAGYAPQLLMGREPARHALGGRSRLGLSHWIRYARLRCFIDAYLTALRAVCERPLVRNRYQREQLPVHLARRVDVNTVRRLEANPKLIAALAGQQSGRDDLNLGDNRLNVPFNEPTLDHPANRLLAQQLDAVLRLTTRLVAEFSRQGATNSETETDVQARMPRRIAYLNNIKKQLLKLSRLSPFNAISRVQPGVAGINAISGSPHYDRSYRLGMRLLREGVSGLADDEQHYLAPTWQVYEAWCFVSLARQLEQQLPEYHWELKTETQWADMILEGKHADSTIRLYTQLVCPALEQPNRYGYCSISRERRPDLVLEYADGEDTRFICLDSKYSASRSGILNAMASAHIYRDAIKHAETAPRYSLLLVPDSSAVSLLASDDYLKRHRVGCLPLVNDADAAQAIFRLLASLSFKFTG</sequence>
<organism evidence="1 2">
    <name type="scientific">Sedimenticola thiotaurini</name>
    <dbReference type="NCBI Taxonomy" id="1543721"/>
    <lineage>
        <taxon>Bacteria</taxon>
        <taxon>Pseudomonadati</taxon>
        <taxon>Pseudomonadota</taxon>
        <taxon>Gammaproteobacteria</taxon>
        <taxon>Chromatiales</taxon>
        <taxon>Sedimenticolaceae</taxon>
        <taxon>Sedimenticola</taxon>
    </lineage>
</organism>
<dbReference type="OrthoDB" id="32195at2"/>
<dbReference type="EMBL" id="CP011412">
    <property type="protein sequence ID" value="AKH21036.1"/>
    <property type="molecule type" value="Genomic_DNA"/>
</dbReference>
<dbReference type="KEGG" id="seds:AAY24_12500"/>